<evidence type="ECO:0000313" key="1">
    <source>
        <dbReference type="EMBL" id="AVY93838.1"/>
    </source>
</evidence>
<gene>
    <name evidence="1" type="ORF">DAI18_07105</name>
</gene>
<proteinExistence type="predicted"/>
<dbReference type="Proteomes" id="UP000244173">
    <property type="component" value="Chromosome"/>
</dbReference>
<accession>A0A2S0P8Z7</accession>
<keyword evidence="2" id="KW-1185">Reference proteome</keyword>
<dbReference type="Gene3D" id="2.130.10.10">
    <property type="entry name" value="YVTN repeat-like/Quinoprotein amine dehydrogenase"/>
    <property type="match status" value="1"/>
</dbReference>
<dbReference type="InterPro" id="IPR015943">
    <property type="entry name" value="WD40/YVTN_repeat-like_dom_sf"/>
</dbReference>
<dbReference type="SUPFAM" id="SSF82171">
    <property type="entry name" value="DPP6 N-terminal domain-like"/>
    <property type="match status" value="1"/>
</dbReference>
<evidence type="ECO:0000313" key="2">
    <source>
        <dbReference type="Proteomes" id="UP000244173"/>
    </source>
</evidence>
<name>A0A2S0P8Z7_9NEIS</name>
<reference evidence="1 2" key="1">
    <citation type="submission" date="2018-04" db="EMBL/GenBank/DDBJ databases">
        <title>Denitrifier Microvirgula.</title>
        <authorList>
            <person name="Anderson E."/>
            <person name="Jang J."/>
            <person name="Ishii S."/>
        </authorList>
    </citation>
    <scope>NUCLEOTIDE SEQUENCE [LARGE SCALE GENOMIC DNA]</scope>
    <source>
        <strain evidence="1 2">BE2.4</strain>
    </source>
</reference>
<protein>
    <recommendedName>
        <fullName evidence="3">WD40 repeat domain-containing protein</fullName>
    </recommendedName>
</protein>
<dbReference type="KEGG" id="maer:DAI18_07105"/>
<evidence type="ECO:0008006" key="3">
    <source>
        <dbReference type="Google" id="ProtNLM"/>
    </source>
</evidence>
<dbReference type="EMBL" id="CP028519">
    <property type="protein sequence ID" value="AVY93838.1"/>
    <property type="molecule type" value="Genomic_DNA"/>
</dbReference>
<sequence>MQGLARSADHWPYLAQYLSLEDLGRLNSVSRDFTGASTPKMMERAALDAIRWQEREAVTAEDLQRFRFHPAARDLCRNLPATACLQSLHLARKAIADGNLQATVAPVVPSCRMTSIDLMPLPRDGGIVCWHSSAEDNRPVRYLIRAGQACPYALPDGTMAVPRTAHQGGIGTARQFLVPRPDYWVLARPDHTLCVWRAGTAELADLPQPRPERIRMAAVSGNGRFVAWAAQERNGDCHLKCHDRELDRLCVDRVVSDPQLCQLSVASDGALFVGSQAQGYQFGTEDMLKIVPFLHLPGCLYGLSPDENFLIRSGVYSTDGTGTITLEDRLRGTDIVLLRQRPSRSTAWFARPASMAFSPLNALIAVAYHDGVIQVFDPGRGEMSSCVICPDAELPHARVQMQPLINFDGFNRIHTVFRHFDGTLAVHTLHLGHPGQD</sequence>
<dbReference type="AlphaFoldDB" id="A0A2S0P8Z7"/>
<organism evidence="1 2">
    <name type="scientific">Microvirgula aerodenitrificans</name>
    <dbReference type="NCBI Taxonomy" id="57480"/>
    <lineage>
        <taxon>Bacteria</taxon>
        <taxon>Pseudomonadati</taxon>
        <taxon>Pseudomonadota</taxon>
        <taxon>Betaproteobacteria</taxon>
        <taxon>Neisseriales</taxon>
        <taxon>Aquaspirillaceae</taxon>
        <taxon>Microvirgula</taxon>
    </lineage>
</organism>